<proteinExistence type="predicted"/>
<dbReference type="OrthoDB" id="2190258at2759"/>
<dbReference type="RefSeq" id="XP_009265420.1">
    <property type="nucleotide sequence ID" value="XM_009267145.1"/>
</dbReference>
<sequence>MHAIELRMLYNSKNYEEIYDRIRQEMEKLALGDRLCTNDLEGLQSSVEEEMRRCIHEQRGIPRPLINIILLQGEVFEKRMRSLASSYLGSLCSVNYQEFLNCNFQKLSSLDSCLSWIEESIAKISLRYSHIPDDWCLSQEILLKYYFMTKQRACDYFFYNEVDEEDFMEAFNSTIKHEKRLGRLFEKHGCCACALYAPSVDSHQEALCPHRTMVSSLFIPNIEIYLRRSFSFLMQPDLNQEDTRACVVSRFLDFFRGVGKILKRVEYLNDKSVYRHLVHYFDEHLSLLMKRINSSKDLYGSIIVLNTLLFIRETALDFLDQIIEKSGVEEDIPKIHMEIRRVERSQNAFIDDFLSNYFSGLDFAAPEGLSREIIQFLDKSIMNERTKGIHEDVQITLLEDIISHAFSRIYTTRVSPQISESLLFEISEIKRYLRTKVSVVPLMDVVEKYLKIFLCPLDNKECFVKNFILMSEGIFSFDQIVNSIGNEHEVGALYSAYEAAMKSLHPLALETPLHQ</sequence>
<evidence type="ECO:0000313" key="1">
    <source>
        <dbReference type="EMBL" id="AFN83923.1"/>
    </source>
</evidence>
<dbReference type="KEGG" id="ero:EROM_101080"/>
<reference evidence="1 2" key="1">
    <citation type="journal article" date="2012" name="Proc. Natl. Acad. Sci. U.S.A.">
        <title>Gain and loss of multiple functionally related, horizontally transferred genes in the reduced genomes of two microsporidian parasites.</title>
        <authorList>
            <person name="Pombert J.-F."/>
            <person name="Selman M."/>
            <person name="Burki F."/>
            <person name="Bardell F.T."/>
            <person name="Farinelli L."/>
            <person name="Solter L.F."/>
            <person name="Whitman D.W."/>
            <person name="Weiss L.M."/>
            <person name="Corradi N."/>
            <person name="Keeling P.J."/>
        </authorList>
    </citation>
    <scope>NUCLEOTIDE SEQUENCE [LARGE SCALE GENOMIC DNA]</scope>
    <source>
        <strain evidence="1 2">SJ-2008</strain>
    </source>
</reference>
<organism evidence="1 2">
    <name type="scientific">Encephalitozoon romaleae (strain SJ-2008)</name>
    <name type="common">Microsporidian parasite</name>
    <dbReference type="NCBI Taxonomy" id="1178016"/>
    <lineage>
        <taxon>Eukaryota</taxon>
        <taxon>Fungi</taxon>
        <taxon>Fungi incertae sedis</taxon>
        <taxon>Microsporidia</taxon>
        <taxon>Unikaryonidae</taxon>
        <taxon>Encephalitozoon</taxon>
    </lineage>
</organism>
<dbReference type="GeneID" id="20564538"/>
<protein>
    <submittedName>
        <fullName evidence="1">Uncharacterized protein</fullName>
    </submittedName>
</protein>
<dbReference type="Proteomes" id="UP000010094">
    <property type="component" value="Chromosome X"/>
</dbReference>
<dbReference type="HOGENOM" id="CLU_529990_0_0_1"/>
<evidence type="ECO:0000313" key="2">
    <source>
        <dbReference type="Proteomes" id="UP000010094"/>
    </source>
</evidence>
<keyword evidence="2" id="KW-1185">Reference proteome</keyword>
<gene>
    <name evidence="1" type="ordered locus">EROM_101080</name>
</gene>
<dbReference type="AlphaFoldDB" id="I6ZKT1"/>
<accession>I6ZKT1</accession>
<dbReference type="VEuPathDB" id="MicrosporidiaDB:EROM_101080"/>
<name>I6ZKT1_ENCRO</name>
<dbReference type="EMBL" id="CP003529">
    <property type="protein sequence ID" value="AFN83923.1"/>
    <property type="molecule type" value="Genomic_DNA"/>
</dbReference>